<evidence type="ECO:0000313" key="1">
    <source>
        <dbReference type="EMBL" id="CCI03595.1"/>
    </source>
</evidence>
<accession>I4G6N4</accession>
<dbReference type="Proteomes" id="UP000003480">
    <property type="component" value="Unassembled WGS sequence"/>
</dbReference>
<dbReference type="RefSeq" id="WP_002769712.1">
    <property type="nucleotide sequence ID" value="NZ_HE972999.1"/>
</dbReference>
<comment type="caution">
    <text evidence="1">The sequence shown here is derived from an EMBL/GenBank/DDBJ whole genome shotgun (WGS) entry which is preliminary data.</text>
</comment>
<reference evidence="1 2" key="1">
    <citation type="submission" date="2012-04" db="EMBL/GenBank/DDBJ databases">
        <authorList>
            <person name="Genoscope - CEA"/>
        </authorList>
    </citation>
    <scope>NUCLEOTIDE SEQUENCE [LARGE SCALE GENOMIC DNA]</scope>
    <source>
        <strain evidence="1 2">9443</strain>
    </source>
</reference>
<protein>
    <submittedName>
        <fullName evidence="1">Uncharacterized protein</fullName>
    </submittedName>
</protein>
<dbReference type="HOGENOM" id="CLU_202973_0_0_3"/>
<organism evidence="1 2">
    <name type="scientific">Microcystis aeruginosa PCC 9443</name>
    <dbReference type="NCBI Taxonomy" id="1160281"/>
    <lineage>
        <taxon>Bacteria</taxon>
        <taxon>Bacillati</taxon>
        <taxon>Cyanobacteriota</taxon>
        <taxon>Cyanophyceae</taxon>
        <taxon>Oscillatoriophycideae</taxon>
        <taxon>Chroococcales</taxon>
        <taxon>Microcystaceae</taxon>
        <taxon>Microcystis</taxon>
    </lineage>
</organism>
<gene>
    <name evidence="1" type="ORF">MICAC_4730006</name>
</gene>
<dbReference type="EMBL" id="CAIJ01000416">
    <property type="protein sequence ID" value="CCI03595.1"/>
    <property type="molecule type" value="Genomic_DNA"/>
</dbReference>
<name>I4G6N4_MICAE</name>
<proteinExistence type="predicted"/>
<evidence type="ECO:0000313" key="2">
    <source>
        <dbReference type="Proteomes" id="UP000003480"/>
    </source>
</evidence>
<dbReference type="AlphaFoldDB" id="I4G6N4"/>
<sequence length="47" mass="5514">MEVQYIDFQQYGGQDEYKNPQLLDRQCQDDKTALDCQAVSLTMKQLN</sequence>